<sequence length="222" mass="25277">MTLLKSSDRQKNGTSADTHLPYRDTEVSVVLFGDQAVGKRTWLETLAKAAVSSQTYYIAHDVTAHAFKMKTNSPMSRFSTFHIYVRPTTPERSNQSWLGGLEHGYTVNAQGFFVLFDLSNVESFWHQIDFCKSLRLYRDIPVITIGNVTCKHRMAYLPPELHYIQVNVRSEHEALRPLTEMRLRLGQIGDVLPCSRESLAAMSAMKGENDENDEDIHKKQSP</sequence>
<accession>A0A7M7J719</accession>
<dbReference type="Gene3D" id="3.40.50.300">
    <property type="entry name" value="P-loop containing nucleotide triphosphate hydrolases"/>
    <property type="match status" value="1"/>
</dbReference>
<dbReference type="KEGG" id="vde:111244680"/>
<evidence type="ECO:0000313" key="2">
    <source>
        <dbReference type="Proteomes" id="UP000594260"/>
    </source>
</evidence>
<name>A0A7M7J719_VARDE</name>
<dbReference type="RefSeq" id="XP_022647740.1">
    <property type="nucleotide sequence ID" value="XM_022792005.1"/>
</dbReference>
<dbReference type="AlphaFoldDB" id="A0A7M7J719"/>
<proteinExistence type="predicted"/>
<dbReference type="EnsemblMetazoa" id="XM_022792005">
    <property type="protein sequence ID" value="XP_022647740"/>
    <property type="gene ID" value="LOC111244680"/>
</dbReference>
<evidence type="ECO:0000313" key="1">
    <source>
        <dbReference type="EnsemblMetazoa" id="XP_022647740"/>
    </source>
</evidence>
<dbReference type="GeneID" id="111244680"/>
<dbReference type="InterPro" id="IPR027417">
    <property type="entry name" value="P-loop_NTPase"/>
</dbReference>
<dbReference type="Proteomes" id="UP000594260">
    <property type="component" value="Unplaced"/>
</dbReference>
<protein>
    <submittedName>
        <fullName evidence="1">Uncharacterized protein</fullName>
    </submittedName>
</protein>
<dbReference type="InParanoid" id="A0A7M7J719"/>
<dbReference type="CDD" id="cd00882">
    <property type="entry name" value="Ras_like_GTPase"/>
    <property type="match status" value="1"/>
</dbReference>
<dbReference type="SUPFAM" id="SSF52540">
    <property type="entry name" value="P-loop containing nucleoside triphosphate hydrolases"/>
    <property type="match status" value="1"/>
</dbReference>
<reference evidence="1" key="1">
    <citation type="submission" date="2021-01" db="UniProtKB">
        <authorList>
            <consortium name="EnsemblMetazoa"/>
        </authorList>
    </citation>
    <scope>IDENTIFICATION</scope>
</reference>
<dbReference type="OrthoDB" id="10405638at2759"/>
<keyword evidence="2" id="KW-1185">Reference proteome</keyword>
<organism evidence="1 2">
    <name type="scientific">Varroa destructor</name>
    <name type="common">Honeybee mite</name>
    <dbReference type="NCBI Taxonomy" id="109461"/>
    <lineage>
        <taxon>Eukaryota</taxon>
        <taxon>Metazoa</taxon>
        <taxon>Ecdysozoa</taxon>
        <taxon>Arthropoda</taxon>
        <taxon>Chelicerata</taxon>
        <taxon>Arachnida</taxon>
        <taxon>Acari</taxon>
        <taxon>Parasitiformes</taxon>
        <taxon>Mesostigmata</taxon>
        <taxon>Gamasina</taxon>
        <taxon>Dermanyssoidea</taxon>
        <taxon>Varroidae</taxon>
        <taxon>Varroa</taxon>
    </lineage>
</organism>